<gene>
    <name evidence="12" type="ORF">V7V80_17065</name>
</gene>
<dbReference type="Pfam" id="PF00577">
    <property type="entry name" value="Usher"/>
    <property type="match status" value="1"/>
</dbReference>
<dbReference type="SUPFAM" id="SSF141729">
    <property type="entry name" value="FimD N-terminal domain-like"/>
    <property type="match status" value="1"/>
</dbReference>
<dbReference type="InterPro" id="IPR043142">
    <property type="entry name" value="PapC-like_C_sf"/>
</dbReference>
<keyword evidence="6" id="KW-0812">Transmembrane</keyword>
<evidence type="ECO:0000313" key="13">
    <source>
        <dbReference type="Proteomes" id="UP001377692"/>
    </source>
</evidence>
<name>A0ABU8R950_9PSED</name>
<comment type="caution">
    <text evidence="12">The sequence shown here is derived from an EMBL/GenBank/DDBJ whole genome shotgun (WGS) entry which is preliminary data.</text>
</comment>
<dbReference type="EMBL" id="JBBHLD010000015">
    <property type="protein sequence ID" value="MEJ5906398.1"/>
    <property type="molecule type" value="Genomic_DNA"/>
</dbReference>
<feature type="domain" description="PapC N-terminal" evidence="11">
    <location>
        <begin position="41"/>
        <end position="183"/>
    </location>
</feature>
<dbReference type="Gene3D" id="3.10.20.410">
    <property type="match status" value="1"/>
</dbReference>
<dbReference type="InterPro" id="IPR025949">
    <property type="entry name" value="PapC-like_C"/>
</dbReference>
<dbReference type="Gene3D" id="2.60.40.2610">
    <property type="entry name" value="Outer membrane usher protein FimD, plug domain"/>
    <property type="match status" value="1"/>
</dbReference>
<dbReference type="Gene3D" id="2.60.40.3110">
    <property type="match status" value="1"/>
</dbReference>
<keyword evidence="7" id="KW-0732">Signal</keyword>
<dbReference type="PANTHER" id="PTHR30451">
    <property type="entry name" value="OUTER MEMBRANE USHER PROTEIN"/>
    <property type="match status" value="1"/>
</dbReference>
<comment type="subcellular location">
    <subcellularLocation>
        <location evidence="1">Cell outer membrane</location>
        <topology evidence="1">Multi-pass membrane protein</topology>
    </subcellularLocation>
</comment>
<evidence type="ECO:0000256" key="7">
    <source>
        <dbReference type="ARBA" id="ARBA00022729"/>
    </source>
</evidence>
<organism evidence="12 13">
    <name type="scientific">Pseudomonas kermanshahensis</name>
    <dbReference type="NCBI Taxonomy" id="2745482"/>
    <lineage>
        <taxon>Bacteria</taxon>
        <taxon>Pseudomonadati</taxon>
        <taxon>Pseudomonadota</taxon>
        <taxon>Gammaproteobacteria</taxon>
        <taxon>Pseudomonadales</taxon>
        <taxon>Pseudomonadaceae</taxon>
        <taxon>Pseudomonas</taxon>
    </lineage>
</organism>
<dbReference type="Pfam" id="PF13954">
    <property type="entry name" value="PapC_N"/>
    <property type="match status" value="1"/>
</dbReference>
<accession>A0ABU8R950</accession>
<keyword evidence="3" id="KW-0813">Transport</keyword>
<evidence type="ECO:0000256" key="2">
    <source>
        <dbReference type="ARBA" id="ARBA00008064"/>
    </source>
</evidence>
<evidence type="ECO:0000256" key="3">
    <source>
        <dbReference type="ARBA" id="ARBA00022448"/>
    </source>
</evidence>
<dbReference type="InterPro" id="IPR025885">
    <property type="entry name" value="PapC_N"/>
</dbReference>
<protein>
    <submittedName>
        <fullName evidence="12">Fimbria/pilus outer membrane usher protein</fullName>
    </submittedName>
</protein>
<dbReference type="Gene3D" id="2.60.40.2070">
    <property type="match status" value="1"/>
</dbReference>
<evidence type="ECO:0000256" key="1">
    <source>
        <dbReference type="ARBA" id="ARBA00004571"/>
    </source>
</evidence>
<dbReference type="InterPro" id="IPR037224">
    <property type="entry name" value="PapC_N_sf"/>
</dbReference>
<evidence type="ECO:0000256" key="9">
    <source>
        <dbReference type="ARBA" id="ARBA00023237"/>
    </source>
</evidence>
<evidence type="ECO:0000256" key="5">
    <source>
        <dbReference type="ARBA" id="ARBA00022558"/>
    </source>
</evidence>
<comment type="similarity">
    <text evidence="2">Belongs to the fimbrial export usher family.</text>
</comment>
<evidence type="ECO:0000259" key="11">
    <source>
        <dbReference type="Pfam" id="PF13954"/>
    </source>
</evidence>
<keyword evidence="13" id="KW-1185">Reference proteome</keyword>
<dbReference type="InterPro" id="IPR042186">
    <property type="entry name" value="FimD_plug_dom"/>
</dbReference>
<evidence type="ECO:0000259" key="10">
    <source>
        <dbReference type="Pfam" id="PF13953"/>
    </source>
</evidence>
<evidence type="ECO:0000256" key="8">
    <source>
        <dbReference type="ARBA" id="ARBA00023136"/>
    </source>
</evidence>
<dbReference type="Proteomes" id="UP001377692">
    <property type="component" value="Unassembled WGS sequence"/>
</dbReference>
<dbReference type="Pfam" id="PF13953">
    <property type="entry name" value="PapC_C"/>
    <property type="match status" value="1"/>
</dbReference>
<keyword evidence="9" id="KW-0998">Cell outer membrane</keyword>
<proteinExistence type="inferred from homology"/>
<reference evidence="12 13" key="1">
    <citation type="submission" date="2024-02" db="EMBL/GenBank/DDBJ databases">
        <title>Identification of pathogenicity and growth-promoting functions of Pseudomonas putida variants.</title>
        <authorList>
            <person name="Sun J."/>
        </authorList>
    </citation>
    <scope>NUCLEOTIDE SEQUENCE [LARGE SCALE GENOMIC DNA]</scope>
    <source>
        <strain evidence="12 13">A04</strain>
    </source>
</reference>
<sequence length="837" mass="91262">MPPFSKRWSICGRRHVLLYLTGSLAALHHIAIVEANSNLGFESGFLRESDGAGVHALSFLASEQSLAPGRYPVTVLVNLQPAGRHELDFQADADNALQPCLPSTRLGEWGLRLDALAAAGDAKQACLDLASAIPGARVDFDSSRLRLSISIPQIAMRRDIAGGVDPSRWDSGINAAFLNYQASTLQGHSRYRGRYSNDDLYLNGGINLGDWRLRTTQSWRQDSNGTREWARAQTYAQRDLPGNRANLTLGETFTDSDIFNGVPITGVRVASDMSMLPDALQGYAPVIRGAAQTRAKLEVWQNGYPIYATYVSPGPYAIEDLSAVGNGELEVVLTEADGQVRRFIQPYSTLTNLLRQGTWRYTATVGQYNPASSVDKPLIWQATFSRGMEWDLTLFGGLMASQYYRATNLGVGKDLGSLGALSLDVTQASSQIDVAGSTDVQGHSYALKYGKAFNTGTNLRFAGYRYSTEGYRDFSEAVQQRSHAATFMGSRRSRVEASVHQRLGQRHSLSLTLSQQDYWRLDNTQRQYQLGFNTYHAGISYNLFASQSLTDTRGSDRQFGLSLSMPLDFGRSANATFDVQKQAHGYSQRAALSGSARDGQLSYNTSISQDERRQRTAALALGYRTDYASFGTGLSDSTDYRSLSLNASGALLLHADGLEFGTYLGDTAGLVEVPGIADVGVLNSAGARTNERGYAIVSHLQPYRNNTLTLQTERLGPDIEIENGSAQVVPRRGAIVKHHFNARHVSRWVLTLLHQNGAPVPFGSVVLDANAVQVGMVGQAGLALLSAVDGAQTLTLSWGNQDDQRCQVDVDPQSMQRTEGYYLQTLTCSQAGIKESS</sequence>
<keyword evidence="8" id="KW-0472">Membrane</keyword>
<dbReference type="PANTHER" id="PTHR30451:SF21">
    <property type="entry name" value="FIMBRIAL USHER DOMAIN-CONTAINING PROTEIN YDET-RELATED"/>
    <property type="match status" value="1"/>
</dbReference>
<evidence type="ECO:0000256" key="4">
    <source>
        <dbReference type="ARBA" id="ARBA00022452"/>
    </source>
</evidence>
<dbReference type="RefSeq" id="WP_339550036.1">
    <property type="nucleotide sequence ID" value="NZ_JBBHLD010000015.1"/>
</dbReference>
<feature type="domain" description="PapC-like C-terminal" evidence="10">
    <location>
        <begin position="750"/>
        <end position="811"/>
    </location>
</feature>
<evidence type="ECO:0000256" key="6">
    <source>
        <dbReference type="ARBA" id="ARBA00022692"/>
    </source>
</evidence>
<dbReference type="InterPro" id="IPR000015">
    <property type="entry name" value="Fimb_usher"/>
</dbReference>
<keyword evidence="4" id="KW-1134">Transmembrane beta strand</keyword>
<evidence type="ECO:0000313" key="12">
    <source>
        <dbReference type="EMBL" id="MEJ5906398.1"/>
    </source>
</evidence>
<keyword evidence="5" id="KW-1029">Fimbrium biogenesis</keyword>